<dbReference type="EMBL" id="NDXW01000001">
    <property type="protein sequence ID" value="RDH42932.1"/>
    <property type="molecule type" value="Genomic_DNA"/>
</dbReference>
<reference evidence="2 3" key="1">
    <citation type="submission" date="2017-04" db="EMBL/GenBank/DDBJ databases">
        <title>Draft genome sequence of Zooshikella ganghwensis VG4 isolated from Red Sea sediments.</title>
        <authorList>
            <person name="Rehman Z."/>
            <person name="Alam I."/>
            <person name="Kamau A."/>
            <person name="Bajic V."/>
            <person name="Leiknes T."/>
        </authorList>
    </citation>
    <scope>NUCLEOTIDE SEQUENCE [LARGE SCALE GENOMIC DNA]</scope>
    <source>
        <strain evidence="2 3">VG4</strain>
    </source>
</reference>
<keyword evidence="2" id="KW-0418">Kinase</keyword>
<evidence type="ECO:0000259" key="1">
    <source>
        <dbReference type="Pfam" id="PF03976"/>
    </source>
</evidence>
<name>A0A4P9VM11_9GAMM</name>
<dbReference type="InterPro" id="IPR027417">
    <property type="entry name" value="P-loop_NTPase"/>
</dbReference>
<dbReference type="RefSeq" id="WP_051311313.1">
    <property type="nucleotide sequence ID" value="NZ_NDXW01000001.1"/>
</dbReference>
<feature type="domain" description="Polyphosphate kinase-2-related" evidence="1">
    <location>
        <begin position="33"/>
        <end position="251"/>
    </location>
</feature>
<dbReference type="Gene3D" id="3.40.50.300">
    <property type="entry name" value="P-loop containing nucleotide triphosphate hydrolases"/>
    <property type="match status" value="1"/>
</dbReference>
<evidence type="ECO:0000313" key="2">
    <source>
        <dbReference type="EMBL" id="RDH42932.1"/>
    </source>
</evidence>
<organism evidence="2 3">
    <name type="scientific">Zooshikella ganghwensis</name>
    <dbReference type="NCBI Taxonomy" id="202772"/>
    <lineage>
        <taxon>Bacteria</taxon>
        <taxon>Pseudomonadati</taxon>
        <taxon>Pseudomonadota</taxon>
        <taxon>Gammaproteobacteria</taxon>
        <taxon>Oceanospirillales</taxon>
        <taxon>Zooshikellaceae</taxon>
        <taxon>Zooshikella</taxon>
    </lineage>
</organism>
<dbReference type="AlphaFoldDB" id="A0A4P9VM11"/>
<dbReference type="SUPFAM" id="SSF52540">
    <property type="entry name" value="P-loop containing nucleoside triphosphate hydrolases"/>
    <property type="match status" value="1"/>
</dbReference>
<keyword evidence="3" id="KW-1185">Reference proteome</keyword>
<protein>
    <submittedName>
        <fullName evidence="2">Polyphosphate kinase 2 family protein</fullName>
    </submittedName>
</protein>
<dbReference type="Proteomes" id="UP000257039">
    <property type="component" value="Unassembled WGS sequence"/>
</dbReference>
<dbReference type="InterPro" id="IPR022488">
    <property type="entry name" value="PPK2-related"/>
</dbReference>
<dbReference type="Pfam" id="PF03976">
    <property type="entry name" value="PPK2"/>
    <property type="match status" value="1"/>
</dbReference>
<gene>
    <name evidence="2" type="ORF">B9G39_05405</name>
</gene>
<keyword evidence="2" id="KW-0808">Transferase</keyword>
<evidence type="ECO:0000313" key="3">
    <source>
        <dbReference type="Proteomes" id="UP000257039"/>
    </source>
</evidence>
<comment type="caution">
    <text evidence="2">The sequence shown here is derived from an EMBL/GenBank/DDBJ whole genome shotgun (WGS) entry which is preliminary data.</text>
</comment>
<dbReference type="GO" id="GO:0016301">
    <property type="term" value="F:kinase activity"/>
    <property type="evidence" value="ECO:0007669"/>
    <property type="project" value="UniProtKB-KW"/>
</dbReference>
<proteinExistence type="predicted"/>
<dbReference type="PANTHER" id="PTHR34383:SF3">
    <property type="entry name" value="POLYPHOSPHATE:AMP PHOSPHOTRANSFERASE"/>
    <property type="match status" value="1"/>
</dbReference>
<accession>A0A4P9VM11</accession>
<sequence length="269" mass="31589">MLDIAYFNPPVQGDLDLKAYDPNYTFNADKVLLKKETERLHHELSALQQCMLAEKKASLLLLFQGLDSAGKAHSIKHVFYGLNPQGLAVHDFQSTVLSRAHDFLYRFHQRVPALGHIAVFSRSYYDDIIHELEITTQFPDNAQLLKQAHHINNFEQLLSDNHTLVIKFYLHISKQEHRRRLVQRIRDPDKHWMINQQDYVIQKNWELAIQGCQRIIMLTHCLANPWYIVPANHPWFRDWLIISILHHSLSQLAPQYPRPPLPFTEKDLP</sequence>
<dbReference type="PANTHER" id="PTHR34383">
    <property type="entry name" value="POLYPHOSPHATE:AMP PHOSPHOTRANSFERASE-RELATED"/>
    <property type="match status" value="1"/>
</dbReference>